<dbReference type="PROSITE" id="PS50110">
    <property type="entry name" value="RESPONSE_REGULATORY"/>
    <property type="match status" value="1"/>
</dbReference>
<dbReference type="InterPro" id="IPR018062">
    <property type="entry name" value="HTH_AraC-typ_CS"/>
</dbReference>
<dbReference type="CDD" id="cd17536">
    <property type="entry name" value="REC_YesN-like"/>
    <property type="match status" value="1"/>
</dbReference>
<feature type="domain" description="Response regulatory" evidence="8">
    <location>
        <begin position="2"/>
        <end position="119"/>
    </location>
</feature>
<evidence type="ECO:0000256" key="2">
    <source>
        <dbReference type="ARBA" id="ARBA00023015"/>
    </source>
</evidence>
<dbReference type="PANTHER" id="PTHR43280:SF2">
    <property type="entry name" value="HTH-TYPE TRANSCRIPTIONAL REGULATOR EXSA"/>
    <property type="match status" value="1"/>
</dbReference>
<dbReference type="InterPro" id="IPR020449">
    <property type="entry name" value="Tscrpt_reg_AraC-type_HTH"/>
</dbReference>
<dbReference type="SUPFAM" id="SSF46689">
    <property type="entry name" value="Homeodomain-like"/>
    <property type="match status" value="1"/>
</dbReference>
<dbReference type="PATRIC" id="fig|1432052.3.peg.2780"/>
<dbReference type="Proteomes" id="UP000095003">
    <property type="component" value="Unassembled WGS sequence"/>
</dbReference>
<dbReference type="GeneID" id="93305229"/>
<evidence type="ECO:0000256" key="4">
    <source>
        <dbReference type="ARBA" id="ARBA00023163"/>
    </source>
</evidence>
<feature type="domain" description="HTH araC/xylS-type" evidence="7">
    <location>
        <begin position="145"/>
        <end position="243"/>
    </location>
</feature>
<evidence type="ECO:0000256" key="6">
    <source>
        <dbReference type="PROSITE-ProRule" id="PRU00169"/>
    </source>
</evidence>
<evidence type="ECO:0000256" key="3">
    <source>
        <dbReference type="ARBA" id="ARBA00023125"/>
    </source>
</evidence>
<dbReference type="GO" id="GO:0003700">
    <property type="term" value="F:DNA-binding transcription factor activity"/>
    <property type="evidence" value="ECO:0007669"/>
    <property type="project" value="InterPro"/>
</dbReference>
<sequence>MKLLLVDDELTMIQIMEKAIDWKKEGIQKIFVAYNADEARDILASSEIDIMICDIEMPGESGLELIKWMQDMYPEVICIILTGYPDFNYARSAISLGVYQYLLKPVAFEELESVVRSAIERAEENMAASAVSDKEKDREISDPVKCVRGYLEAHYNEIITYRNIESLVHMNGDYINREFKKSTGYTLMEYIQRYRIIMAKKLLRETNLSIADISAQIGYDSPAYFAKIFKKLTSLTPREYRARHERE</sequence>
<reference evidence="9 10" key="1">
    <citation type="submission" date="2016-07" db="EMBL/GenBank/DDBJ databases">
        <title>Characterization of isolates of Eisenbergiella tayi derived from blood cultures, using whole genome sequencing.</title>
        <authorList>
            <person name="Burdz T."/>
            <person name="Wiebe D."/>
            <person name="Huynh C."/>
            <person name="Bernard K."/>
        </authorList>
    </citation>
    <scope>NUCLEOTIDE SEQUENCE [LARGE SCALE GENOMIC DNA]</scope>
    <source>
        <strain evidence="9 10">NML 120489</strain>
    </source>
</reference>
<gene>
    <name evidence="9" type="ORF">BEH84_02520</name>
</gene>
<organism evidence="9 10">
    <name type="scientific">Eisenbergiella tayi</name>
    <dbReference type="NCBI Taxonomy" id="1432052"/>
    <lineage>
        <taxon>Bacteria</taxon>
        <taxon>Bacillati</taxon>
        <taxon>Bacillota</taxon>
        <taxon>Clostridia</taxon>
        <taxon>Lachnospirales</taxon>
        <taxon>Lachnospiraceae</taxon>
        <taxon>Eisenbergiella</taxon>
    </lineage>
</organism>
<evidence type="ECO:0000259" key="7">
    <source>
        <dbReference type="PROSITE" id="PS01124"/>
    </source>
</evidence>
<dbReference type="InterPro" id="IPR001789">
    <property type="entry name" value="Sig_transdc_resp-reg_receiver"/>
</dbReference>
<protein>
    <recommendedName>
        <fullName evidence="1">Stage 0 sporulation protein A homolog</fullName>
    </recommendedName>
</protein>
<dbReference type="AlphaFoldDB" id="A0A1E3AT63"/>
<dbReference type="SUPFAM" id="SSF52172">
    <property type="entry name" value="CheY-like"/>
    <property type="match status" value="1"/>
</dbReference>
<dbReference type="SMART" id="SM00342">
    <property type="entry name" value="HTH_ARAC"/>
    <property type="match status" value="1"/>
</dbReference>
<dbReference type="InterPro" id="IPR011006">
    <property type="entry name" value="CheY-like_superfamily"/>
</dbReference>
<dbReference type="PANTHER" id="PTHR43280">
    <property type="entry name" value="ARAC-FAMILY TRANSCRIPTIONAL REGULATOR"/>
    <property type="match status" value="1"/>
</dbReference>
<dbReference type="PRINTS" id="PR00032">
    <property type="entry name" value="HTHARAC"/>
</dbReference>
<dbReference type="Gene3D" id="3.40.50.2300">
    <property type="match status" value="1"/>
</dbReference>
<evidence type="ECO:0000259" key="8">
    <source>
        <dbReference type="PROSITE" id="PS50110"/>
    </source>
</evidence>
<accession>A0A1E3AT63</accession>
<dbReference type="PROSITE" id="PS01124">
    <property type="entry name" value="HTH_ARAC_FAMILY_2"/>
    <property type="match status" value="1"/>
</dbReference>
<dbReference type="Gene3D" id="1.10.10.60">
    <property type="entry name" value="Homeodomain-like"/>
    <property type="match status" value="2"/>
</dbReference>
<dbReference type="InterPro" id="IPR009057">
    <property type="entry name" value="Homeodomain-like_sf"/>
</dbReference>
<dbReference type="InterPro" id="IPR018060">
    <property type="entry name" value="HTH_AraC"/>
</dbReference>
<keyword evidence="2" id="KW-0805">Transcription regulation</keyword>
<keyword evidence="4" id="KW-0804">Transcription</keyword>
<evidence type="ECO:0000313" key="9">
    <source>
        <dbReference type="EMBL" id="ODM11905.1"/>
    </source>
</evidence>
<dbReference type="PROSITE" id="PS00041">
    <property type="entry name" value="HTH_ARAC_FAMILY_1"/>
    <property type="match status" value="1"/>
</dbReference>
<evidence type="ECO:0000313" key="10">
    <source>
        <dbReference type="Proteomes" id="UP000095003"/>
    </source>
</evidence>
<dbReference type="RefSeq" id="WP_069157073.1">
    <property type="nucleotide sequence ID" value="NZ_BAABXS010000001.1"/>
</dbReference>
<proteinExistence type="predicted"/>
<evidence type="ECO:0000256" key="5">
    <source>
        <dbReference type="ARBA" id="ARBA00024867"/>
    </source>
</evidence>
<feature type="modified residue" description="4-aspartylphosphate" evidence="6">
    <location>
        <position position="54"/>
    </location>
</feature>
<name>A0A1E3AT63_9FIRM</name>
<comment type="function">
    <text evidence="5">May play the central regulatory role in sporulation. It may be an element of the effector pathway responsible for the activation of sporulation genes in response to nutritional stress. Spo0A may act in concert with spo0H (a sigma factor) to control the expression of some genes that are critical to the sporulation process.</text>
</comment>
<dbReference type="Pfam" id="PF12833">
    <property type="entry name" value="HTH_18"/>
    <property type="match status" value="1"/>
</dbReference>
<dbReference type="SMART" id="SM00448">
    <property type="entry name" value="REC"/>
    <property type="match status" value="1"/>
</dbReference>
<dbReference type="EMBL" id="MCGI01000002">
    <property type="protein sequence ID" value="ODM11905.1"/>
    <property type="molecule type" value="Genomic_DNA"/>
</dbReference>
<dbReference type="Pfam" id="PF00072">
    <property type="entry name" value="Response_reg"/>
    <property type="match status" value="1"/>
</dbReference>
<keyword evidence="6" id="KW-0597">Phosphoprotein</keyword>
<comment type="caution">
    <text evidence="9">The sequence shown here is derived from an EMBL/GenBank/DDBJ whole genome shotgun (WGS) entry which is preliminary data.</text>
</comment>
<dbReference type="GO" id="GO:0043565">
    <property type="term" value="F:sequence-specific DNA binding"/>
    <property type="evidence" value="ECO:0007669"/>
    <property type="project" value="InterPro"/>
</dbReference>
<evidence type="ECO:0000256" key="1">
    <source>
        <dbReference type="ARBA" id="ARBA00018672"/>
    </source>
</evidence>
<dbReference type="GO" id="GO:0000160">
    <property type="term" value="P:phosphorelay signal transduction system"/>
    <property type="evidence" value="ECO:0007669"/>
    <property type="project" value="InterPro"/>
</dbReference>
<keyword evidence="3" id="KW-0238">DNA-binding</keyword>